<reference evidence="1 2" key="1">
    <citation type="journal article" date="2016" name="Mol. Biol. Evol.">
        <title>Comparative Genomics of Early-Diverging Mushroom-Forming Fungi Provides Insights into the Origins of Lignocellulose Decay Capabilities.</title>
        <authorList>
            <person name="Nagy L.G."/>
            <person name="Riley R."/>
            <person name="Tritt A."/>
            <person name="Adam C."/>
            <person name="Daum C."/>
            <person name="Floudas D."/>
            <person name="Sun H."/>
            <person name="Yadav J.S."/>
            <person name="Pangilinan J."/>
            <person name="Larsson K.H."/>
            <person name="Matsuura K."/>
            <person name="Barry K."/>
            <person name="Labutti K."/>
            <person name="Kuo R."/>
            <person name="Ohm R.A."/>
            <person name="Bhattacharya S.S."/>
            <person name="Shirouzu T."/>
            <person name="Yoshinaga Y."/>
            <person name="Martin F.M."/>
            <person name="Grigoriev I.V."/>
            <person name="Hibbett D.S."/>
        </authorList>
    </citation>
    <scope>NUCLEOTIDE SEQUENCE [LARGE SCALE GENOMIC DNA]</scope>
    <source>
        <strain evidence="1 2">TUFC12733</strain>
    </source>
</reference>
<organism evidence="1 2">
    <name type="scientific">Calocera viscosa (strain TUFC12733)</name>
    <dbReference type="NCBI Taxonomy" id="1330018"/>
    <lineage>
        <taxon>Eukaryota</taxon>
        <taxon>Fungi</taxon>
        <taxon>Dikarya</taxon>
        <taxon>Basidiomycota</taxon>
        <taxon>Agaricomycotina</taxon>
        <taxon>Dacrymycetes</taxon>
        <taxon>Dacrymycetales</taxon>
        <taxon>Dacrymycetaceae</taxon>
        <taxon>Calocera</taxon>
    </lineage>
</organism>
<evidence type="ECO:0000313" key="2">
    <source>
        <dbReference type="Proteomes" id="UP000076738"/>
    </source>
</evidence>
<evidence type="ECO:0000313" key="1">
    <source>
        <dbReference type="EMBL" id="KZO91895.1"/>
    </source>
</evidence>
<keyword evidence="2" id="KW-1185">Reference proteome</keyword>
<protein>
    <recommendedName>
        <fullName evidence="3">F-box domain-containing protein</fullName>
    </recommendedName>
</protein>
<dbReference type="AlphaFoldDB" id="A0A167HR63"/>
<proteinExistence type="predicted"/>
<gene>
    <name evidence="1" type="ORF">CALVIDRAFT_567786</name>
</gene>
<dbReference type="Proteomes" id="UP000076738">
    <property type="component" value="Unassembled WGS sequence"/>
</dbReference>
<evidence type="ECO:0008006" key="3">
    <source>
        <dbReference type="Google" id="ProtNLM"/>
    </source>
</evidence>
<accession>A0A167HR63</accession>
<dbReference type="EMBL" id="KV417316">
    <property type="protein sequence ID" value="KZO91895.1"/>
    <property type="molecule type" value="Genomic_DNA"/>
</dbReference>
<name>A0A167HR63_CALVF</name>
<sequence length="263" mass="29882">MSEDFMKYRFRKLEDISLKTSFLNMLVMLQVLDADLSSIKLMCSVTQTVPRFSELALVLERRFRSIKTLTIVLDTDPVEEVDAPFDLSCLHSLSQCRTLQEFVFYYLVQGPFIISDARVVTLCSPWANLRSLGLFWLQSTPRPLGAVPKEFHGQHDLSIKGIAAITHHCPKLRDAEFTHISMISTYDPPVPKFPLLSFNLTIDSCTVDVPHYIACIMVNTWPGLLLDIYRGGGMAQLWEEINRVAQGLRKAKETAERAVQTSR</sequence>